<evidence type="ECO:0000313" key="4">
    <source>
        <dbReference type="Proteomes" id="UP000094025"/>
    </source>
</evidence>
<accession>A0A178XQX8</accession>
<evidence type="ECO:0000256" key="1">
    <source>
        <dbReference type="SAM" id="Phobius"/>
    </source>
</evidence>
<dbReference type="RefSeq" id="WP_064243221.1">
    <property type="nucleotide sequence ID" value="NZ_LPUX01000062.1"/>
</dbReference>
<evidence type="ECO:0000259" key="2">
    <source>
        <dbReference type="Pfam" id="PF07811"/>
    </source>
</evidence>
<dbReference type="Pfam" id="PF07811">
    <property type="entry name" value="TadE"/>
    <property type="match status" value="1"/>
</dbReference>
<dbReference type="InterPro" id="IPR012495">
    <property type="entry name" value="TadE-like_dom"/>
</dbReference>
<dbReference type="Proteomes" id="UP000094025">
    <property type="component" value="Unassembled WGS sequence"/>
</dbReference>
<evidence type="ECO:0000313" key="3">
    <source>
        <dbReference type="EMBL" id="OAP37680.1"/>
    </source>
</evidence>
<dbReference type="STRING" id="1472378.AU381_12900"/>
<name>A0A178XQX8_9HYPH</name>
<keyword evidence="1" id="KW-0812">Transmembrane</keyword>
<proteinExistence type="predicted"/>
<feature type="transmembrane region" description="Helical" evidence="1">
    <location>
        <begin position="22"/>
        <end position="43"/>
    </location>
</feature>
<keyword evidence="4" id="KW-1185">Reference proteome</keyword>
<keyword evidence="1" id="KW-1133">Transmembrane helix</keyword>
<dbReference type="AlphaFoldDB" id="A0A178XQX8"/>
<sequence length="160" mass="17780">MNAFRNFLRRRLMFHFWMNDEAAVLTETIIVVPFVTLIAAGILEFGNLFWERMQIDAGLRDAGRYLSRCRPTSPTYTSTCTQATAKLIAFYGTQSPAANAVLRVPGWGPNLADITVNPVGADGTFTIVTAHLYESSPLFALVGIDDITISASHEERYMGW</sequence>
<comment type="caution">
    <text evidence="3">The sequence shown here is derived from an EMBL/GenBank/DDBJ whole genome shotgun (WGS) entry which is preliminary data.</text>
</comment>
<dbReference type="EMBL" id="LPUX01000062">
    <property type="protein sequence ID" value="OAP37680.1"/>
    <property type="molecule type" value="Genomic_DNA"/>
</dbReference>
<feature type="domain" description="TadE-like" evidence="2">
    <location>
        <begin position="23"/>
        <end position="64"/>
    </location>
</feature>
<reference evidence="3 4" key="1">
    <citation type="journal article" date="2016" name="Int. J. Syst. Evol. Microbiol.">
        <title>Ensifer glycinis sp. nov., an novel rhizobial species associated with Glycine spp.</title>
        <authorList>
            <person name="Yan H."/>
            <person name="Yan J."/>
            <person name="Sui X.H."/>
            <person name="Wang E.T."/>
            <person name="Chen W.X."/>
            <person name="Zhang X.X."/>
            <person name="Chen W.F."/>
        </authorList>
    </citation>
    <scope>NUCLEOTIDE SEQUENCE [LARGE SCALE GENOMIC DNA]</scope>
    <source>
        <strain evidence="3 4">CCBAU 23380</strain>
    </source>
</reference>
<keyword evidence="1" id="KW-0472">Membrane</keyword>
<gene>
    <name evidence="3" type="ORF">AU381_12900</name>
</gene>
<organism evidence="3 4">
    <name type="scientific">Sinorhizobium glycinis</name>
    <dbReference type="NCBI Taxonomy" id="1472378"/>
    <lineage>
        <taxon>Bacteria</taxon>
        <taxon>Pseudomonadati</taxon>
        <taxon>Pseudomonadota</taxon>
        <taxon>Alphaproteobacteria</taxon>
        <taxon>Hyphomicrobiales</taxon>
        <taxon>Rhizobiaceae</taxon>
        <taxon>Sinorhizobium/Ensifer group</taxon>
        <taxon>Sinorhizobium</taxon>
    </lineage>
</organism>
<dbReference type="OrthoDB" id="7860729at2"/>
<protein>
    <submittedName>
        <fullName evidence="3">Pilus assembly protein TadE</fullName>
    </submittedName>
</protein>